<evidence type="ECO:0000256" key="1">
    <source>
        <dbReference type="SAM" id="SignalP"/>
    </source>
</evidence>
<feature type="chain" id="PRO_5018171945" evidence="1">
    <location>
        <begin position="22"/>
        <end position="142"/>
    </location>
</feature>
<evidence type="ECO:0000259" key="2">
    <source>
        <dbReference type="Pfam" id="PF13648"/>
    </source>
</evidence>
<dbReference type="AlphaFoldDB" id="A0A3L9YCF6"/>
<reference evidence="3 4" key="1">
    <citation type="submission" date="2018-10" db="EMBL/GenBank/DDBJ databases">
        <title>Genomic Encyclopedia of Archaeal and Bacterial Type Strains, Phase II (KMG-II): from individual species to whole genera.</title>
        <authorList>
            <person name="Goeker M."/>
        </authorList>
    </citation>
    <scope>NUCLEOTIDE SEQUENCE [LARGE SCALE GENOMIC DNA]</scope>
    <source>
        <strain evidence="3 4">DSM 23424</strain>
    </source>
</reference>
<keyword evidence="4" id="KW-1185">Reference proteome</keyword>
<keyword evidence="1" id="KW-0732">Signal</keyword>
<proteinExistence type="predicted"/>
<organism evidence="3 4">
    <name type="scientific">Ulvibacter antarcticus</name>
    <dbReference type="NCBI Taxonomy" id="442714"/>
    <lineage>
        <taxon>Bacteria</taxon>
        <taxon>Pseudomonadati</taxon>
        <taxon>Bacteroidota</taxon>
        <taxon>Flavobacteriia</taxon>
        <taxon>Flavobacteriales</taxon>
        <taxon>Flavobacteriaceae</taxon>
        <taxon>Ulvibacter</taxon>
    </lineage>
</organism>
<dbReference type="PROSITE" id="PS51257">
    <property type="entry name" value="PROKAR_LIPOPROTEIN"/>
    <property type="match status" value="1"/>
</dbReference>
<dbReference type="EMBL" id="REFC01000015">
    <property type="protein sequence ID" value="RMA57177.1"/>
    <property type="molecule type" value="Genomic_DNA"/>
</dbReference>
<gene>
    <name evidence="3" type="ORF">BXY75_3064</name>
</gene>
<accession>A0A3L9YCF6</accession>
<protein>
    <submittedName>
        <fullName evidence="3">Lipocalin-like protein</fullName>
    </submittedName>
</protein>
<dbReference type="InterPro" id="IPR024311">
    <property type="entry name" value="Lipocalin-like"/>
</dbReference>
<feature type="domain" description="Lipocalin-like" evidence="2">
    <location>
        <begin position="45"/>
        <end position="127"/>
    </location>
</feature>
<dbReference type="Pfam" id="PF13648">
    <property type="entry name" value="Lipocalin_4"/>
    <property type="match status" value="1"/>
</dbReference>
<sequence>MKTLKILTLAFLTLMSVSCSKNDDTDNTPVQEDPVELTTADLLVSGKWFVNGISGTSLDSCEQQTYFHFIDSNTLIVESFGLNGGVCESNTLNTYDYSLANPLINIQNGATSVLFEIEFISETQLVLSTDSGGGTATYNLVK</sequence>
<dbReference type="RefSeq" id="WP_121908595.1">
    <property type="nucleotide sequence ID" value="NZ_REFC01000015.1"/>
</dbReference>
<feature type="signal peptide" evidence="1">
    <location>
        <begin position="1"/>
        <end position="21"/>
    </location>
</feature>
<evidence type="ECO:0000313" key="3">
    <source>
        <dbReference type="EMBL" id="RMA57177.1"/>
    </source>
</evidence>
<comment type="caution">
    <text evidence="3">The sequence shown here is derived from an EMBL/GenBank/DDBJ whole genome shotgun (WGS) entry which is preliminary data.</text>
</comment>
<name>A0A3L9YCF6_9FLAO</name>
<dbReference type="OrthoDB" id="1446884at2"/>
<dbReference type="Proteomes" id="UP000271339">
    <property type="component" value="Unassembled WGS sequence"/>
</dbReference>
<evidence type="ECO:0000313" key="4">
    <source>
        <dbReference type="Proteomes" id="UP000271339"/>
    </source>
</evidence>